<protein>
    <submittedName>
        <fullName evidence="2">Uncharacterized protein</fullName>
    </submittedName>
</protein>
<dbReference type="AlphaFoldDB" id="A0A4R2ITB4"/>
<feature type="compositionally biased region" description="Pro residues" evidence="1">
    <location>
        <begin position="1"/>
        <end position="19"/>
    </location>
</feature>
<proteinExistence type="predicted"/>
<evidence type="ECO:0000313" key="3">
    <source>
        <dbReference type="Proteomes" id="UP000295573"/>
    </source>
</evidence>
<sequence length="358" mass="37975">MTTPPPEQYGTFGPPPPQFAVPDNSYAQAIPPMPQQAPDPQWGLAVPQQVQGAPDLLSRLGAASQGQFTQSELVAAERAIKVFEALGPVFDVVRRARELAAETRELLRPVLQQARETVVDASRRAVTATRTAAVTASKRTAAENGRAVLNGMANMGQAALQTGRQMYDGVSRWARGMRSTGAHRAESTRSAFALFRKDPGVAQTNLHGKDVNSLAGRAFDVEYAQSPEERSEALERLYQTVKSLPLEEGAGRHRGSGDLSPSEAAGLRARVIAVESAQTPEARTEALDHLYDAAANVIAPPGNGSHRRGPDAQNLATWTTGVQPPAGSPRPEQTNAQGAAPKTGGQQQAPGQGQGFTK</sequence>
<feature type="region of interest" description="Disordered" evidence="1">
    <location>
        <begin position="298"/>
        <end position="358"/>
    </location>
</feature>
<name>A0A4R2ITB4_9ACTN</name>
<dbReference type="Proteomes" id="UP000295573">
    <property type="component" value="Unassembled WGS sequence"/>
</dbReference>
<evidence type="ECO:0000313" key="2">
    <source>
        <dbReference type="EMBL" id="TCO48327.1"/>
    </source>
</evidence>
<dbReference type="EMBL" id="SLWR01000004">
    <property type="protein sequence ID" value="TCO48327.1"/>
    <property type="molecule type" value="Genomic_DNA"/>
</dbReference>
<accession>A0A4R2ITB4</accession>
<reference evidence="2 3" key="1">
    <citation type="journal article" date="2015" name="Stand. Genomic Sci.">
        <title>Genomic Encyclopedia of Bacterial and Archaeal Type Strains, Phase III: the genomes of soil and plant-associated and newly described type strains.</title>
        <authorList>
            <person name="Whitman W.B."/>
            <person name="Woyke T."/>
            <person name="Klenk H.P."/>
            <person name="Zhou Y."/>
            <person name="Lilburn T.G."/>
            <person name="Beck B.J."/>
            <person name="De Vos P."/>
            <person name="Vandamme P."/>
            <person name="Eisen J.A."/>
            <person name="Garrity G."/>
            <person name="Hugenholtz P."/>
            <person name="Kyrpides N.C."/>
        </authorList>
    </citation>
    <scope>NUCLEOTIDE SEQUENCE [LARGE SCALE GENOMIC DNA]</scope>
    <source>
        <strain evidence="2 3">VKM Ac-2541</strain>
    </source>
</reference>
<keyword evidence="3" id="KW-1185">Reference proteome</keyword>
<comment type="caution">
    <text evidence="2">The sequence shown here is derived from an EMBL/GenBank/DDBJ whole genome shotgun (WGS) entry which is preliminary data.</text>
</comment>
<gene>
    <name evidence="2" type="ORF">EV646_104144</name>
</gene>
<feature type="compositionally biased region" description="Low complexity" evidence="1">
    <location>
        <begin position="336"/>
        <end position="351"/>
    </location>
</feature>
<feature type="region of interest" description="Disordered" evidence="1">
    <location>
        <begin position="1"/>
        <end position="42"/>
    </location>
</feature>
<organism evidence="2 3">
    <name type="scientific">Kribbella antiqua</name>
    <dbReference type="NCBI Taxonomy" id="2512217"/>
    <lineage>
        <taxon>Bacteria</taxon>
        <taxon>Bacillati</taxon>
        <taxon>Actinomycetota</taxon>
        <taxon>Actinomycetes</taxon>
        <taxon>Propionibacteriales</taxon>
        <taxon>Kribbellaceae</taxon>
        <taxon>Kribbella</taxon>
    </lineage>
</organism>
<evidence type="ECO:0000256" key="1">
    <source>
        <dbReference type="SAM" id="MobiDB-lite"/>
    </source>
</evidence>
<dbReference type="RefSeq" id="WP_132148117.1">
    <property type="nucleotide sequence ID" value="NZ_SLWR01000004.1"/>
</dbReference>